<name>A0A813DJ24_POLGL</name>
<evidence type="ECO:0000313" key="4">
    <source>
        <dbReference type="EMBL" id="CAE8681859.1"/>
    </source>
</evidence>
<gene>
    <name evidence="2" type="ORF">PGLA1383_LOCUS10423</name>
    <name evidence="1" type="ORF">PGLA1383_LOCUS4422</name>
    <name evidence="3" type="ORF">PGLA2088_LOCUS22644</name>
    <name evidence="4" type="ORF">PGLA2088_LOCUS22646</name>
</gene>
<evidence type="ECO:0000313" key="5">
    <source>
        <dbReference type="Proteomes" id="UP000654075"/>
    </source>
</evidence>
<dbReference type="EMBL" id="CAJNNV010005198">
    <property type="protein sequence ID" value="CAE8591759.1"/>
    <property type="molecule type" value="Genomic_DNA"/>
</dbReference>
<sequence length="153" mass="16545">MAGSFLRSGAGVKGKLPSWAHKLLHDSLSTQGCFSIGDTDVTDEGYTIRYASPGFCDLFDCESSDCLGKRCCNFVGYNLAFRHLMHVAKTLSMDLQEAKTRAQFALEYFAQQGTMFSGGTLKLGNQSESATCASLQSARYSGKCITSASSFLE</sequence>
<dbReference type="EMBL" id="CAJNNW010025999">
    <property type="protein sequence ID" value="CAE8681859.1"/>
    <property type="molecule type" value="Genomic_DNA"/>
</dbReference>
<dbReference type="Proteomes" id="UP000626109">
    <property type="component" value="Unassembled WGS sequence"/>
</dbReference>
<dbReference type="EMBL" id="CAJNNW010025999">
    <property type="protein sequence ID" value="CAE8681853.1"/>
    <property type="molecule type" value="Genomic_DNA"/>
</dbReference>
<evidence type="ECO:0000313" key="3">
    <source>
        <dbReference type="EMBL" id="CAE8681853.1"/>
    </source>
</evidence>
<proteinExistence type="predicted"/>
<dbReference type="Proteomes" id="UP000654075">
    <property type="component" value="Unassembled WGS sequence"/>
</dbReference>
<comment type="caution">
    <text evidence="1">The sequence shown here is derived from an EMBL/GenBank/DDBJ whole genome shotgun (WGS) entry which is preliminary data.</text>
</comment>
<reference evidence="1" key="1">
    <citation type="submission" date="2021-02" db="EMBL/GenBank/DDBJ databases">
        <authorList>
            <person name="Dougan E. K."/>
            <person name="Rhodes N."/>
            <person name="Thang M."/>
            <person name="Chan C."/>
        </authorList>
    </citation>
    <scope>NUCLEOTIDE SEQUENCE</scope>
</reference>
<keyword evidence="5" id="KW-1185">Reference proteome</keyword>
<evidence type="ECO:0000313" key="2">
    <source>
        <dbReference type="EMBL" id="CAE8591759.1"/>
    </source>
</evidence>
<accession>A0A813DJ24</accession>
<dbReference type="Gene3D" id="3.30.450.20">
    <property type="entry name" value="PAS domain"/>
    <property type="match status" value="1"/>
</dbReference>
<dbReference type="AlphaFoldDB" id="A0A813DJ24"/>
<protein>
    <submittedName>
        <fullName evidence="1">Uncharacterized protein</fullName>
    </submittedName>
</protein>
<dbReference type="EMBL" id="CAJNNV010001662">
    <property type="protein sequence ID" value="CAE8585515.1"/>
    <property type="molecule type" value="Genomic_DNA"/>
</dbReference>
<evidence type="ECO:0000313" key="1">
    <source>
        <dbReference type="EMBL" id="CAE8585515.1"/>
    </source>
</evidence>
<organism evidence="1 5">
    <name type="scientific">Polarella glacialis</name>
    <name type="common">Dinoflagellate</name>
    <dbReference type="NCBI Taxonomy" id="89957"/>
    <lineage>
        <taxon>Eukaryota</taxon>
        <taxon>Sar</taxon>
        <taxon>Alveolata</taxon>
        <taxon>Dinophyceae</taxon>
        <taxon>Suessiales</taxon>
        <taxon>Suessiaceae</taxon>
        <taxon>Polarella</taxon>
    </lineage>
</organism>